<reference evidence="1" key="2">
    <citation type="submission" date="2021-12" db="EMBL/GenBank/DDBJ databases">
        <title>Resequencing data analysis of finger millet.</title>
        <authorList>
            <person name="Hatakeyama M."/>
            <person name="Aluri S."/>
            <person name="Balachadran M.T."/>
            <person name="Sivarajan S.R."/>
            <person name="Poveda L."/>
            <person name="Shimizu-Inatsugi R."/>
            <person name="Schlapbach R."/>
            <person name="Sreeman S.M."/>
            <person name="Shimizu K.K."/>
        </authorList>
    </citation>
    <scope>NUCLEOTIDE SEQUENCE</scope>
</reference>
<dbReference type="EMBL" id="BQKI01000086">
    <property type="protein sequence ID" value="GJN35071.1"/>
    <property type="molecule type" value="Genomic_DNA"/>
</dbReference>
<keyword evidence="2" id="KW-1185">Reference proteome</keyword>
<evidence type="ECO:0000313" key="1">
    <source>
        <dbReference type="EMBL" id="GJN35071.1"/>
    </source>
</evidence>
<accession>A0AAV5FLC2</accession>
<protein>
    <submittedName>
        <fullName evidence="1">Uncharacterized protein</fullName>
    </submittedName>
</protein>
<sequence>MHPSETMEGAMDLEPARVAALALDLADPMAVALEAKCGAVPSVAIGGGWRRAWRAGNTLNSMISGQSLHMKLGEGETSYARNSKVR</sequence>
<comment type="caution">
    <text evidence="1">The sequence shown here is derived from an EMBL/GenBank/DDBJ whole genome shotgun (WGS) entry which is preliminary data.</text>
</comment>
<proteinExistence type="predicted"/>
<organism evidence="1 2">
    <name type="scientific">Eleusine coracana subsp. coracana</name>
    <dbReference type="NCBI Taxonomy" id="191504"/>
    <lineage>
        <taxon>Eukaryota</taxon>
        <taxon>Viridiplantae</taxon>
        <taxon>Streptophyta</taxon>
        <taxon>Embryophyta</taxon>
        <taxon>Tracheophyta</taxon>
        <taxon>Spermatophyta</taxon>
        <taxon>Magnoliopsida</taxon>
        <taxon>Liliopsida</taxon>
        <taxon>Poales</taxon>
        <taxon>Poaceae</taxon>
        <taxon>PACMAD clade</taxon>
        <taxon>Chloridoideae</taxon>
        <taxon>Cynodonteae</taxon>
        <taxon>Eleusininae</taxon>
        <taxon>Eleusine</taxon>
    </lineage>
</organism>
<reference evidence="1" key="1">
    <citation type="journal article" date="2018" name="DNA Res.">
        <title>Multiple hybrid de novo genome assembly of finger millet, an orphan allotetraploid crop.</title>
        <authorList>
            <person name="Hatakeyama M."/>
            <person name="Aluri S."/>
            <person name="Balachadran M.T."/>
            <person name="Sivarajan S.R."/>
            <person name="Patrignani A."/>
            <person name="Gruter S."/>
            <person name="Poveda L."/>
            <person name="Shimizu-Inatsugi R."/>
            <person name="Baeten J."/>
            <person name="Francoijs K.J."/>
            <person name="Nataraja K.N."/>
            <person name="Reddy Y.A.N."/>
            <person name="Phadnis S."/>
            <person name="Ravikumar R.L."/>
            <person name="Schlapbach R."/>
            <person name="Sreeman S.M."/>
            <person name="Shimizu K.K."/>
        </authorList>
    </citation>
    <scope>NUCLEOTIDE SEQUENCE</scope>
</reference>
<name>A0AAV5FLC2_ELECO</name>
<dbReference type="AlphaFoldDB" id="A0AAV5FLC2"/>
<gene>
    <name evidence="1" type="primary">gb23804</name>
    <name evidence="1" type="ORF">PR202_gb23804</name>
</gene>
<dbReference type="Proteomes" id="UP001054889">
    <property type="component" value="Unassembled WGS sequence"/>
</dbReference>
<evidence type="ECO:0000313" key="2">
    <source>
        <dbReference type="Proteomes" id="UP001054889"/>
    </source>
</evidence>